<proteinExistence type="predicted"/>
<dbReference type="InterPro" id="IPR017853">
    <property type="entry name" value="GH"/>
</dbReference>
<dbReference type="SUPFAM" id="SSF51445">
    <property type="entry name" value="(Trans)glycosidases"/>
    <property type="match status" value="1"/>
</dbReference>
<evidence type="ECO:0000256" key="2">
    <source>
        <dbReference type="SAM" id="SignalP"/>
    </source>
</evidence>
<name>A0A7Y9IZZ9_9BURK</name>
<evidence type="ECO:0000256" key="1">
    <source>
        <dbReference type="SAM" id="MobiDB-lite"/>
    </source>
</evidence>
<dbReference type="Proteomes" id="UP000542125">
    <property type="component" value="Unassembled WGS sequence"/>
</dbReference>
<reference evidence="3 4" key="1">
    <citation type="submission" date="2020-07" db="EMBL/GenBank/DDBJ databases">
        <title>Genomic Encyclopedia of Type Strains, Phase IV (KMG-V): Genome sequencing to study the core and pangenomes of soil and plant-associated prokaryotes.</title>
        <authorList>
            <person name="Whitman W."/>
        </authorList>
    </citation>
    <scope>NUCLEOTIDE SEQUENCE [LARGE SCALE GENOMIC DNA]</scope>
    <source>
        <strain evidence="3 4">SAS40</strain>
    </source>
</reference>
<dbReference type="AlphaFoldDB" id="A0A7Y9IZZ9"/>
<organism evidence="3 4">
    <name type="scientific">Pigmentiphaga litoralis</name>
    <dbReference type="NCBI Taxonomy" id="516702"/>
    <lineage>
        <taxon>Bacteria</taxon>
        <taxon>Pseudomonadati</taxon>
        <taxon>Pseudomonadota</taxon>
        <taxon>Betaproteobacteria</taxon>
        <taxon>Burkholderiales</taxon>
        <taxon>Alcaligenaceae</taxon>
        <taxon>Pigmentiphaga</taxon>
    </lineage>
</organism>
<dbReference type="RefSeq" id="WP_179589523.1">
    <property type="nucleotide sequence ID" value="NZ_JACBYR010000002.1"/>
</dbReference>
<comment type="caution">
    <text evidence="3">The sequence shown here is derived from an EMBL/GenBank/DDBJ whole genome shotgun (WGS) entry which is preliminary data.</text>
</comment>
<feature type="region of interest" description="Disordered" evidence="1">
    <location>
        <begin position="703"/>
        <end position="725"/>
    </location>
</feature>
<dbReference type="Gene3D" id="3.20.20.80">
    <property type="entry name" value="Glycosidases"/>
    <property type="match status" value="1"/>
</dbReference>
<keyword evidence="4" id="KW-1185">Reference proteome</keyword>
<protein>
    <recommendedName>
        <fullName evidence="5">Capsular biosynthesis protein</fullName>
    </recommendedName>
</protein>
<feature type="chain" id="PRO_5031337093" description="Capsular biosynthesis protein" evidence="2">
    <location>
        <begin position="22"/>
        <end position="816"/>
    </location>
</feature>
<accession>A0A7Y9IZZ9</accession>
<evidence type="ECO:0008006" key="5">
    <source>
        <dbReference type="Google" id="ProtNLM"/>
    </source>
</evidence>
<keyword evidence="2" id="KW-0732">Signal</keyword>
<dbReference type="EMBL" id="JACBYR010000002">
    <property type="protein sequence ID" value="NYE85523.1"/>
    <property type="molecule type" value="Genomic_DNA"/>
</dbReference>
<evidence type="ECO:0000313" key="3">
    <source>
        <dbReference type="EMBL" id="NYE85523.1"/>
    </source>
</evidence>
<feature type="signal peptide" evidence="2">
    <location>
        <begin position="1"/>
        <end position="21"/>
    </location>
</feature>
<gene>
    <name evidence="3" type="ORF">FHW18_004830</name>
</gene>
<sequence>MHRLAALLLALAPLAPLCATAQTPPLPSAFTPGDNGAEYFPFVIDEDLLGGAPDRSALNTPITAASRIVVNNGHFHAVGRDGRPGTNDDVRTRLYGVNLSFGSNFPALDDAPRLAKRLRKLGFNAVRLHHMDSFPTDDTTAPGSILTTGPFPTFNTEAMARLKRFIGALAAEGIYVNLNLHVGYRFRPDVDQLPVPQGPPGVAPIGNPLHVYMPRMIALQESYARGLIRGLDLRGNPALAMVEINNESSLLAAWQWRQWEWVVPGGYAETLTSLWQAWLTNHYGSTAKACAVWQVCANPTAPVPLLTPTDADIPQDAIGRLRVRVGEKWRKVSSQWLGSDATATPPSGRMLRLQDFLQFLADTDSRYLNRMRAVVKAETDARVPVTGTQMAYGGALNFDSHAAMDYIDEHIYVGHPEFPSRGYTPRDWRMRNVAPSGGVELRRLLAMSYRRDRTKPFVVSEYSQPFPQPRGAETIPVLATIAALQDWDGLFYFDYTYTHDGLKAPANFSLSGDWGKYALTGPSAQVFRQPNVAALPDRIALPLPISSRRAIAASTAFDALDADIATRLGVMPELAFRTQVAIDTTPNASSRFVAPAPAAAATPDDSIGFDAAEHLFTVRHDRVWGVFGDAGGKRVEGQGLLAEFPGKAGQHTSFWITPLDGAPLSRARSWLVTLGTWTTGTQPGSMPARPKEVVAYKRDSSWLTLEPDPTTPDQPSGATETAAPAWQARSPLRLSWVSKDGMPTVYPLDGAGRRQAPLAAPAVRRLGDQVTVDLHATAPTASLWYEIVMPAVTGSLAQPAARTAAMPPSDGASRTR</sequence>
<evidence type="ECO:0000313" key="4">
    <source>
        <dbReference type="Proteomes" id="UP000542125"/>
    </source>
</evidence>